<keyword evidence="4" id="KW-1015">Disulfide bond</keyword>
<comment type="similarity">
    <text evidence="1">Belongs to the cutinase family.</text>
</comment>
<evidence type="ECO:0000256" key="2">
    <source>
        <dbReference type="ARBA" id="ARBA00022487"/>
    </source>
</evidence>
<dbReference type="AlphaFoldDB" id="A0A919UN08"/>
<sequence>MKIRLIVPLVGVLSVLLAGLPATGAAAEECARVGFIGVKGSGEDPDPEDNAHRNMGAPVHRLAEVLAERLGENLWVEFYPGIDYPAVTVQELGEQFRETPGTADSVVSGQIALLAKLNEITETCPDQQFVLAGYSQGAMVIKNALNGLNPTGPMAKRIKAVVLYSDPLPNIKNGVVRGVFPKLFSLAPTEFPSAIRHKIHCNPGDSVCGKVSNTCTLKVLDAMNATPLDAPQKWNDAWAACTEAHHTYESNADEAADWLSGILLNTDLAVTGYKYLTPKPVCAGSNPAVQLEIKNKGKLDSGTYDIRWIVDGDPLDHYLPSIPEGGTGHAELHYHGIPQGTHTITFIVDPGERLVETKEDNNRKDINVVAKAC</sequence>
<evidence type="ECO:0000259" key="6">
    <source>
        <dbReference type="Pfam" id="PF07705"/>
    </source>
</evidence>
<keyword evidence="2" id="KW-0719">Serine esterase</keyword>
<evidence type="ECO:0000256" key="5">
    <source>
        <dbReference type="SAM" id="SignalP"/>
    </source>
</evidence>
<keyword evidence="8" id="KW-1185">Reference proteome</keyword>
<dbReference type="Pfam" id="PF07705">
    <property type="entry name" value="CARDB"/>
    <property type="match status" value="1"/>
</dbReference>
<name>A0A919UN08_9ACTN</name>
<feature type="domain" description="CARDB" evidence="6">
    <location>
        <begin position="266"/>
        <end position="363"/>
    </location>
</feature>
<protein>
    <recommendedName>
        <fullName evidence="6">CARDB domain-containing protein</fullName>
    </recommendedName>
</protein>
<dbReference type="SMART" id="SM01110">
    <property type="entry name" value="Cutinase"/>
    <property type="match status" value="1"/>
</dbReference>
<organism evidence="7 8">
    <name type="scientific">Acrocarpospora phusangensis</name>
    <dbReference type="NCBI Taxonomy" id="1070424"/>
    <lineage>
        <taxon>Bacteria</taxon>
        <taxon>Bacillati</taxon>
        <taxon>Actinomycetota</taxon>
        <taxon>Actinomycetes</taxon>
        <taxon>Streptosporangiales</taxon>
        <taxon>Streptosporangiaceae</taxon>
        <taxon>Acrocarpospora</taxon>
    </lineage>
</organism>
<dbReference type="InterPro" id="IPR013783">
    <property type="entry name" value="Ig-like_fold"/>
</dbReference>
<dbReference type="Gene3D" id="2.60.40.10">
    <property type="entry name" value="Immunoglobulins"/>
    <property type="match status" value="1"/>
</dbReference>
<dbReference type="InterPro" id="IPR000675">
    <property type="entry name" value="Cutinase/axe"/>
</dbReference>
<dbReference type="PANTHER" id="PTHR33630:SF9">
    <property type="entry name" value="CUTINASE 4"/>
    <property type="match status" value="1"/>
</dbReference>
<dbReference type="EMBL" id="BOOA01000003">
    <property type="protein sequence ID" value="GIH22250.1"/>
    <property type="molecule type" value="Genomic_DNA"/>
</dbReference>
<feature type="signal peptide" evidence="5">
    <location>
        <begin position="1"/>
        <end position="27"/>
    </location>
</feature>
<evidence type="ECO:0000256" key="3">
    <source>
        <dbReference type="ARBA" id="ARBA00022801"/>
    </source>
</evidence>
<dbReference type="Pfam" id="PF01083">
    <property type="entry name" value="Cutinase"/>
    <property type="match status" value="1"/>
</dbReference>
<evidence type="ECO:0000256" key="4">
    <source>
        <dbReference type="ARBA" id="ARBA00023157"/>
    </source>
</evidence>
<dbReference type="Proteomes" id="UP000640052">
    <property type="component" value="Unassembled WGS sequence"/>
</dbReference>
<evidence type="ECO:0000313" key="7">
    <source>
        <dbReference type="EMBL" id="GIH22250.1"/>
    </source>
</evidence>
<gene>
    <name evidence="7" type="ORF">Aph01nite_05600</name>
</gene>
<dbReference type="GO" id="GO:0052689">
    <property type="term" value="F:carboxylic ester hydrolase activity"/>
    <property type="evidence" value="ECO:0007669"/>
    <property type="project" value="UniProtKB-KW"/>
</dbReference>
<dbReference type="SUPFAM" id="SSF53474">
    <property type="entry name" value="alpha/beta-Hydrolases"/>
    <property type="match status" value="1"/>
</dbReference>
<proteinExistence type="inferred from homology"/>
<dbReference type="Gene3D" id="3.40.50.1820">
    <property type="entry name" value="alpha/beta hydrolase"/>
    <property type="match status" value="1"/>
</dbReference>
<reference evidence="7" key="1">
    <citation type="submission" date="2021-01" db="EMBL/GenBank/DDBJ databases">
        <title>Whole genome shotgun sequence of Acrocarpospora phusangensis NBRC 108782.</title>
        <authorList>
            <person name="Komaki H."/>
            <person name="Tamura T."/>
        </authorList>
    </citation>
    <scope>NUCLEOTIDE SEQUENCE</scope>
    <source>
        <strain evidence="7">NBRC 108782</strain>
    </source>
</reference>
<dbReference type="PANTHER" id="PTHR33630">
    <property type="entry name" value="CUTINASE RV1984C-RELATED-RELATED"/>
    <property type="match status" value="1"/>
</dbReference>
<evidence type="ECO:0000313" key="8">
    <source>
        <dbReference type="Proteomes" id="UP000640052"/>
    </source>
</evidence>
<comment type="caution">
    <text evidence="7">The sequence shown here is derived from an EMBL/GenBank/DDBJ whole genome shotgun (WGS) entry which is preliminary data.</text>
</comment>
<evidence type="ECO:0000256" key="1">
    <source>
        <dbReference type="ARBA" id="ARBA00007534"/>
    </source>
</evidence>
<keyword evidence="5" id="KW-0732">Signal</keyword>
<feature type="chain" id="PRO_5037163119" description="CARDB domain-containing protein" evidence="5">
    <location>
        <begin position="28"/>
        <end position="373"/>
    </location>
</feature>
<dbReference type="InterPro" id="IPR029058">
    <property type="entry name" value="AB_hydrolase_fold"/>
</dbReference>
<dbReference type="InterPro" id="IPR011635">
    <property type="entry name" value="CARDB"/>
</dbReference>
<accession>A0A919UN08</accession>
<dbReference type="GO" id="GO:0005975">
    <property type="term" value="P:carbohydrate metabolic process"/>
    <property type="evidence" value="ECO:0007669"/>
    <property type="project" value="UniProtKB-ARBA"/>
</dbReference>
<keyword evidence="3" id="KW-0378">Hydrolase</keyword>